<dbReference type="STRING" id="39962.Lmor_0128"/>
<dbReference type="OrthoDB" id="5652348at2"/>
<sequence>MPDPYLVNQINGLNKHSGSDRTGHIKHDLNYQREDGALVPIIYKENKHQNPELSIKEVAFSEMARLFMLPHSTPRYHLVRDKEHNKITGVASLHINLSIAQQVNIKNTAFQKIRYSSEKMQYRFEQVKVRDSADIPYQFLNQLPHGFFSTLMEQRNLGTLTVDMDSLASTFVNKYTLEEDDLHKGNIGIYTIIKNNKPHIVFFNIDHELMLSDSIMSFINLRSTNWSYGEKSFNITPRDLLNFPDLQDSGNHYWPTYKRFMVQFNDDKAYINSSERNAFINLKNDQEFNRYKWKRLLKCILTPEQLMKNALALHFDPSNPKDASEMNLITQATHERIIKLRAALLSIPEFRAYINSEQGKNDIKAIKQEFNQYMTEEPYNQHSVTASIQRDIERQSEQYLTLCSSENESVIKNGDTPLHVTIRLGEYRFDESHKSFSEYFGTANSDGQLPIELAAELAKSYETGSEKTNPGKDPLCVIKHLLAHGAKMTPKVVEILESKSIDIEHYQFRSQYYDRKIENYADLKAVMGEISQDLDLNLKTKKIIAANIIEQHINNLSPDEMNQLKNDLNGAKNHPIASEFLFISQLRSSLWIVRAIRGLYGNSSTRMELNNLINDSECRQKINPHQLFANRYSTVISEKRPESEIDNESNKTPNCSK</sequence>
<dbReference type="NCBIfam" id="NF043026">
    <property type="entry name" value="T4SS_AnkK"/>
    <property type="match status" value="1"/>
</dbReference>
<dbReference type="AlphaFoldDB" id="A0A378K0D6"/>
<dbReference type="RefSeq" id="WP_028383756.1">
    <property type="nucleotide sequence ID" value="NZ_CAAAJG010000006.1"/>
</dbReference>
<evidence type="ECO:0000313" key="1">
    <source>
        <dbReference type="EMBL" id="KTD39477.1"/>
    </source>
</evidence>
<name>A0A378K0D6_9GAMM</name>
<proteinExistence type="predicted"/>
<dbReference type="Proteomes" id="UP000054985">
    <property type="component" value="Unassembled WGS sequence"/>
</dbReference>
<dbReference type="EMBL" id="UGOG01000001">
    <property type="protein sequence ID" value="STX63730.1"/>
    <property type="molecule type" value="Genomic_DNA"/>
</dbReference>
<evidence type="ECO:0000313" key="4">
    <source>
        <dbReference type="Proteomes" id="UP000254040"/>
    </source>
</evidence>
<evidence type="ECO:0000313" key="2">
    <source>
        <dbReference type="EMBL" id="STX63730.1"/>
    </source>
</evidence>
<organism evidence="2 4">
    <name type="scientific">Legionella moravica</name>
    <dbReference type="NCBI Taxonomy" id="39962"/>
    <lineage>
        <taxon>Bacteria</taxon>
        <taxon>Pseudomonadati</taxon>
        <taxon>Pseudomonadota</taxon>
        <taxon>Gammaproteobacteria</taxon>
        <taxon>Legionellales</taxon>
        <taxon>Legionellaceae</taxon>
        <taxon>Legionella</taxon>
    </lineage>
</organism>
<keyword evidence="3" id="KW-1185">Reference proteome</keyword>
<accession>A0A378K0D6</accession>
<evidence type="ECO:0000313" key="3">
    <source>
        <dbReference type="Proteomes" id="UP000054985"/>
    </source>
</evidence>
<dbReference type="Proteomes" id="UP000254040">
    <property type="component" value="Unassembled WGS sequence"/>
</dbReference>
<gene>
    <name evidence="2" type="primary">AnkK</name>
    <name evidence="1" type="ORF">Lmor_0128</name>
    <name evidence="2" type="ORF">NCTC12239_02678</name>
</gene>
<reference evidence="1 3" key="1">
    <citation type="submission" date="2015-11" db="EMBL/GenBank/DDBJ databases">
        <title>Genomic analysis of 38 Legionella species identifies large and diverse effector repertoires.</title>
        <authorList>
            <person name="Burstein D."/>
            <person name="Amaro F."/>
            <person name="Zusman T."/>
            <person name="Lifshitz Z."/>
            <person name="Cohen O."/>
            <person name="Gilbert J.A."/>
            <person name="Pupko T."/>
            <person name="Shuman H.A."/>
            <person name="Segal G."/>
        </authorList>
    </citation>
    <scope>NUCLEOTIDE SEQUENCE [LARGE SCALE GENOMIC DNA]</scope>
    <source>
        <strain evidence="1 3">ATCC 43877</strain>
    </source>
</reference>
<dbReference type="EMBL" id="LNYN01000002">
    <property type="protein sequence ID" value="KTD39477.1"/>
    <property type="molecule type" value="Genomic_DNA"/>
</dbReference>
<protein>
    <submittedName>
        <fullName evidence="1">Cardiac ankyrin repeat-containing protein K</fullName>
    </submittedName>
    <submittedName>
        <fullName evidence="2">Substrate of the Dot/Icm secretion system</fullName>
    </submittedName>
</protein>
<reference evidence="2 4" key="2">
    <citation type="submission" date="2018-06" db="EMBL/GenBank/DDBJ databases">
        <authorList>
            <consortium name="Pathogen Informatics"/>
            <person name="Doyle S."/>
        </authorList>
    </citation>
    <scope>NUCLEOTIDE SEQUENCE [LARGE SCALE GENOMIC DNA]</scope>
    <source>
        <strain evidence="2 4">NCTC12239</strain>
    </source>
</reference>
<dbReference type="InterPro" id="IPR049972">
    <property type="entry name" value="T4SS_AnkK"/>
</dbReference>